<sequence>MRVFTVILLLLCIAATGCANDAGTKGKVVLNGKEIVSVKLECAEFCKQAGTPFAEKTFTKENGEELKVFHKAIVNAEKINGEVDYGVIFFMNLSFEDGKQKKYVLNVADEAGRTALLVDTDDSSQGYTISKGLTNELRSVIYGAND</sequence>
<proteinExistence type="predicted"/>
<evidence type="ECO:0008006" key="4">
    <source>
        <dbReference type="Google" id="ProtNLM"/>
    </source>
</evidence>
<evidence type="ECO:0000256" key="1">
    <source>
        <dbReference type="SAM" id="SignalP"/>
    </source>
</evidence>
<evidence type="ECO:0000313" key="3">
    <source>
        <dbReference type="Proteomes" id="UP001161691"/>
    </source>
</evidence>
<dbReference type="Proteomes" id="UP001161691">
    <property type="component" value="Unassembled WGS sequence"/>
</dbReference>
<feature type="chain" id="PRO_5045329132" description="Lipoprotein" evidence="1">
    <location>
        <begin position="22"/>
        <end position="146"/>
    </location>
</feature>
<feature type="signal peptide" evidence="1">
    <location>
        <begin position="1"/>
        <end position="21"/>
    </location>
</feature>
<keyword evidence="1" id="KW-0732">Signal</keyword>
<reference evidence="2" key="1">
    <citation type="submission" date="2023-04" db="EMBL/GenBank/DDBJ databases">
        <title>Comparative genomic analysis of Cohnella hashimotonis sp. nov., isolated from the International Space Station.</title>
        <authorList>
            <person name="Venkateswaran K."/>
            <person name="Simpson A."/>
        </authorList>
    </citation>
    <scope>NUCLEOTIDE SEQUENCE</scope>
    <source>
        <strain evidence="2">F6_2S_P_1</strain>
    </source>
</reference>
<accession>A0ABT6TA09</accession>
<gene>
    <name evidence="2" type="ORF">KB449_01470</name>
</gene>
<evidence type="ECO:0000313" key="2">
    <source>
        <dbReference type="EMBL" id="MDI4643604.1"/>
    </source>
</evidence>
<comment type="caution">
    <text evidence="2">The sequence shown here is derived from an EMBL/GenBank/DDBJ whole genome shotgun (WGS) entry which is preliminary data.</text>
</comment>
<dbReference type="EMBL" id="JAGRPV010000001">
    <property type="protein sequence ID" value="MDI4643604.1"/>
    <property type="molecule type" value="Genomic_DNA"/>
</dbReference>
<protein>
    <recommendedName>
        <fullName evidence="4">Lipoprotein</fullName>
    </recommendedName>
</protein>
<name>A0ABT6TA09_9BACL</name>
<organism evidence="2 3">
    <name type="scientific">Cohnella hashimotonis</name>
    <dbReference type="NCBI Taxonomy" id="2826895"/>
    <lineage>
        <taxon>Bacteria</taxon>
        <taxon>Bacillati</taxon>
        <taxon>Bacillota</taxon>
        <taxon>Bacilli</taxon>
        <taxon>Bacillales</taxon>
        <taxon>Paenibacillaceae</taxon>
        <taxon>Cohnella</taxon>
    </lineage>
</organism>
<dbReference type="PROSITE" id="PS51257">
    <property type="entry name" value="PROKAR_LIPOPROTEIN"/>
    <property type="match status" value="1"/>
</dbReference>
<dbReference type="RefSeq" id="WP_282906658.1">
    <property type="nucleotide sequence ID" value="NZ_JAGRPV010000001.1"/>
</dbReference>
<keyword evidence="3" id="KW-1185">Reference proteome</keyword>